<dbReference type="InterPro" id="IPR022781">
    <property type="entry name" value="Flagellar_biosynth_FliO"/>
</dbReference>
<keyword evidence="5 7" id="KW-0472">Membrane</keyword>
<gene>
    <name evidence="8" type="ORF">OMM_07197</name>
</gene>
<keyword evidence="8" id="KW-0966">Cell projection</keyword>
<organism evidence="8 9">
    <name type="scientific">Candidatus Magnetoglobus multicellularis str. Araruama</name>
    <dbReference type="NCBI Taxonomy" id="890399"/>
    <lineage>
        <taxon>Bacteria</taxon>
        <taxon>Pseudomonadati</taxon>
        <taxon>Thermodesulfobacteriota</taxon>
        <taxon>Desulfobacteria</taxon>
        <taxon>Desulfobacterales</taxon>
        <taxon>Desulfobacteraceae</taxon>
        <taxon>Candidatus Magnetoglobus</taxon>
    </lineage>
</organism>
<dbReference type="Pfam" id="PF04347">
    <property type="entry name" value="FliO"/>
    <property type="match status" value="1"/>
</dbReference>
<keyword evidence="2" id="KW-1003">Cell membrane</keyword>
<keyword evidence="8" id="KW-0969">Cilium</keyword>
<dbReference type="GO" id="GO:0044781">
    <property type="term" value="P:bacterial-type flagellum organization"/>
    <property type="evidence" value="ECO:0007669"/>
    <property type="project" value="InterPro"/>
</dbReference>
<keyword evidence="4 7" id="KW-1133">Transmembrane helix</keyword>
<dbReference type="Proteomes" id="UP000189670">
    <property type="component" value="Unassembled WGS sequence"/>
</dbReference>
<dbReference type="GO" id="GO:0016020">
    <property type="term" value="C:membrane"/>
    <property type="evidence" value="ECO:0007669"/>
    <property type="project" value="InterPro"/>
</dbReference>
<keyword evidence="3 7" id="KW-0812">Transmembrane</keyword>
<evidence type="ECO:0000256" key="2">
    <source>
        <dbReference type="ARBA" id="ARBA00022475"/>
    </source>
</evidence>
<comment type="subcellular location">
    <subcellularLocation>
        <location evidence="1">Cell membrane</location>
    </subcellularLocation>
</comment>
<evidence type="ECO:0000256" key="6">
    <source>
        <dbReference type="SAM" id="MobiDB-lite"/>
    </source>
</evidence>
<evidence type="ECO:0000256" key="1">
    <source>
        <dbReference type="ARBA" id="ARBA00004236"/>
    </source>
</evidence>
<feature type="compositionally biased region" description="Polar residues" evidence="6">
    <location>
        <begin position="105"/>
        <end position="123"/>
    </location>
</feature>
<evidence type="ECO:0000256" key="7">
    <source>
        <dbReference type="SAM" id="Phobius"/>
    </source>
</evidence>
<sequence length="134" mass="15094">MELWYTAGKTFAMLCVVLGVLLAFLYALKRLTQKGGIDHCQIRLISSFSIAPRKQIMVIDVMQERLVLGVTADQIICISKFPISATQEQRMPECQEINDHHIDSQDGQQSLTDQNGLSQFNNNPNIISQVQSEK</sequence>
<feature type="region of interest" description="Disordered" evidence="6">
    <location>
        <begin position="98"/>
        <end position="123"/>
    </location>
</feature>
<feature type="transmembrane region" description="Helical" evidence="7">
    <location>
        <begin position="6"/>
        <end position="28"/>
    </location>
</feature>
<protein>
    <submittedName>
        <fullName evidence="8">Flagellar biosynthesis protein, FliO</fullName>
    </submittedName>
</protein>
<evidence type="ECO:0000313" key="9">
    <source>
        <dbReference type="Proteomes" id="UP000189670"/>
    </source>
</evidence>
<dbReference type="EMBL" id="ATBP01000094">
    <property type="protein sequence ID" value="ETR73018.1"/>
    <property type="molecule type" value="Genomic_DNA"/>
</dbReference>
<name>A0A1V1PE03_9BACT</name>
<reference evidence="9" key="1">
    <citation type="submission" date="2012-11" db="EMBL/GenBank/DDBJ databases">
        <authorList>
            <person name="Lucero-Rivera Y.E."/>
            <person name="Tovar-Ramirez D."/>
        </authorList>
    </citation>
    <scope>NUCLEOTIDE SEQUENCE [LARGE SCALE GENOMIC DNA]</scope>
    <source>
        <strain evidence="9">Araruama</strain>
    </source>
</reference>
<evidence type="ECO:0000256" key="4">
    <source>
        <dbReference type="ARBA" id="ARBA00022989"/>
    </source>
</evidence>
<accession>A0A1V1PE03</accession>
<comment type="caution">
    <text evidence="8">The sequence shown here is derived from an EMBL/GenBank/DDBJ whole genome shotgun (WGS) entry which is preliminary data.</text>
</comment>
<keyword evidence="8" id="KW-0282">Flagellum</keyword>
<evidence type="ECO:0000313" key="8">
    <source>
        <dbReference type="EMBL" id="ETR73018.1"/>
    </source>
</evidence>
<dbReference type="AlphaFoldDB" id="A0A1V1PE03"/>
<evidence type="ECO:0000256" key="3">
    <source>
        <dbReference type="ARBA" id="ARBA00022692"/>
    </source>
</evidence>
<proteinExistence type="predicted"/>
<evidence type="ECO:0000256" key="5">
    <source>
        <dbReference type="ARBA" id="ARBA00023136"/>
    </source>
</evidence>